<dbReference type="Proteomes" id="UP001596398">
    <property type="component" value="Unassembled WGS sequence"/>
</dbReference>
<dbReference type="AlphaFoldDB" id="A0ABD5ZL27"/>
<keyword evidence="1" id="KW-0812">Transmembrane</keyword>
<comment type="caution">
    <text evidence="2">The sequence shown here is derived from an EMBL/GenBank/DDBJ whole genome shotgun (WGS) entry which is preliminary data.</text>
</comment>
<dbReference type="PANTHER" id="PTHR31303">
    <property type="entry name" value="CTP-DEPENDENT DIACYLGLYCEROL KINASE 1"/>
    <property type="match status" value="1"/>
</dbReference>
<keyword evidence="2" id="KW-0418">Kinase</keyword>
<dbReference type="PANTHER" id="PTHR31303:SF1">
    <property type="entry name" value="CTP-DEPENDENT DIACYLGLYCEROL KINASE 1"/>
    <property type="match status" value="1"/>
</dbReference>
<accession>A0ABD5ZL27</accession>
<dbReference type="InterPro" id="IPR037997">
    <property type="entry name" value="Dgk1-like"/>
</dbReference>
<evidence type="ECO:0000313" key="3">
    <source>
        <dbReference type="Proteomes" id="UP001596398"/>
    </source>
</evidence>
<reference evidence="2 3" key="1">
    <citation type="journal article" date="2019" name="Int. J. Syst. Evol. Microbiol.">
        <title>The Global Catalogue of Microorganisms (GCM) 10K type strain sequencing project: providing services to taxonomists for standard genome sequencing and annotation.</title>
        <authorList>
            <consortium name="The Broad Institute Genomics Platform"/>
            <consortium name="The Broad Institute Genome Sequencing Center for Infectious Disease"/>
            <person name="Wu L."/>
            <person name="Ma J."/>
        </authorList>
    </citation>
    <scope>NUCLEOTIDE SEQUENCE [LARGE SCALE GENOMIC DNA]</scope>
    <source>
        <strain evidence="2 3">DT85</strain>
    </source>
</reference>
<sequence>MSELGRRAVHASGAVVPLAYVADVATWGEVRLVATAGLALALLLEALRLLAGFDHALYDRLTREYEQENLAGYALYALSGTAVLWLTEPAVGVPAVLMLALGDPVSGLLSSGELRAVKPPRVLVGMFVVCTALALPFVPPVAAVAGALGATVADGVKPQPFGYVIDDNLTISPLAAGAMLAALALLGA</sequence>
<feature type="transmembrane region" description="Helical" evidence="1">
    <location>
        <begin position="169"/>
        <end position="187"/>
    </location>
</feature>
<dbReference type="GO" id="GO:0016301">
    <property type="term" value="F:kinase activity"/>
    <property type="evidence" value="ECO:0007669"/>
    <property type="project" value="UniProtKB-KW"/>
</dbReference>
<keyword evidence="1" id="KW-1133">Transmembrane helix</keyword>
<keyword evidence="1" id="KW-0472">Membrane</keyword>
<evidence type="ECO:0000313" key="2">
    <source>
        <dbReference type="EMBL" id="MFC7234257.1"/>
    </source>
</evidence>
<organism evidence="2 3">
    <name type="scientific">Halosegnis marinus</name>
    <dbReference type="NCBI Taxonomy" id="3034023"/>
    <lineage>
        <taxon>Archaea</taxon>
        <taxon>Methanobacteriati</taxon>
        <taxon>Methanobacteriota</taxon>
        <taxon>Stenosarchaea group</taxon>
        <taxon>Halobacteria</taxon>
        <taxon>Halobacteriales</taxon>
        <taxon>Natronomonadaceae</taxon>
        <taxon>Halosegnis</taxon>
    </lineage>
</organism>
<dbReference type="EMBL" id="JBHTAP010000001">
    <property type="protein sequence ID" value="MFC7234257.1"/>
    <property type="molecule type" value="Genomic_DNA"/>
</dbReference>
<protein>
    <submittedName>
        <fullName evidence="2">Dolichol kinase</fullName>
    </submittedName>
</protein>
<name>A0ABD5ZL27_9EURY</name>
<feature type="transmembrane region" description="Helical" evidence="1">
    <location>
        <begin position="122"/>
        <end position="149"/>
    </location>
</feature>
<dbReference type="RefSeq" id="WP_276235260.1">
    <property type="nucleotide sequence ID" value="NZ_CP119802.1"/>
</dbReference>
<keyword evidence="2" id="KW-0808">Transferase</keyword>
<dbReference type="GeneID" id="79265923"/>
<proteinExistence type="predicted"/>
<gene>
    <name evidence="2" type="ORF">ACFQJ4_02890</name>
</gene>
<keyword evidence="3" id="KW-1185">Reference proteome</keyword>
<evidence type="ECO:0000256" key="1">
    <source>
        <dbReference type="SAM" id="Phobius"/>
    </source>
</evidence>